<dbReference type="Proteomes" id="UP000077381">
    <property type="component" value="Unassembled WGS sequence"/>
</dbReference>
<sequence length="132" mass="14511">MPTVGVAVGWKTGSWFAEYARERGGFDVERIDLAEVVADAAPLKKALDHLTKERWHEAIGFVHRPGTMEAARALARTWPLRLAAAPRVPGTTPRRRGRPHACRPRRRIDPCPGPGYEARSPSAPVPLSETTA</sequence>
<accession>A0A177HRD6</accession>
<name>A0A177HRD6_9ACTN</name>
<comment type="caution">
    <text evidence="2">The sequence shown here is derived from an EMBL/GenBank/DDBJ whole genome shotgun (WGS) entry which is preliminary data.</text>
</comment>
<organism evidence="2 3">
    <name type="scientific">Streptomyces jeddahensis</name>
    <dbReference type="NCBI Taxonomy" id="1716141"/>
    <lineage>
        <taxon>Bacteria</taxon>
        <taxon>Bacillati</taxon>
        <taxon>Actinomycetota</taxon>
        <taxon>Actinomycetes</taxon>
        <taxon>Kitasatosporales</taxon>
        <taxon>Streptomycetaceae</taxon>
        <taxon>Streptomyces</taxon>
    </lineage>
</organism>
<dbReference type="AlphaFoldDB" id="A0A177HRD6"/>
<dbReference type="PATRIC" id="fig|1716141.3.peg.3834"/>
<feature type="region of interest" description="Disordered" evidence="1">
    <location>
        <begin position="85"/>
        <end position="132"/>
    </location>
</feature>
<protein>
    <submittedName>
        <fullName evidence="2">Uncharacterized protein</fullName>
    </submittedName>
</protein>
<gene>
    <name evidence="2" type="ORF">STSP_36540</name>
</gene>
<dbReference type="STRING" id="1716141.STSP_36540"/>
<evidence type="ECO:0000256" key="1">
    <source>
        <dbReference type="SAM" id="MobiDB-lite"/>
    </source>
</evidence>
<dbReference type="OrthoDB" id="9812295at2"/>
<evidence type="ECO:0000313" key="3">
    <source>
        <dbReference type="Proteomes" id="UP000077381"/>
    </source>
</evidence>
<evidence type="ECO:0000313" key="2">
    <source>
        <dbReference type="EMBL" id="OAH13007.1"/>
    </source>
</evidence>
<reference evidence="2 3" key="1">
    <citation type="submission" date="2015-12" db="EMBL/GenBank/DDBJ databases">
        <title>Genome sequence of Streptomyces sp. G25.</title>
        <authorList>
            <person name="Poehlein A."/>
            <person name="Roettig A."/>
            <person name="Hiessl S."/>
            <person name="Hauschild P."/>
            <person name="Schauer J."/>
            <person name="Madkour M.H."/>
            <person name="Al-Ansari A.M."/>
            <person name="Almakishah N.H."/>
            <person name="Steinbuechel A."/>
            <person name="Daniel R."/>
        </authorList>
    </citation>
    <scope>NUCLEOTIDE SEQUENCE [LARGE SCALE GENOMIC DNA]</scope>
    <source>
        <strain evidence="3">G25(2015)</strain>
    </source>
</reference>
<proteinExistence type="predicted"/>
<keyword evidence="3" id="KW-1185">Reference proteome</keyword>
<feature type="compositionally biased region" description="Basic residues" evidence="1">
    <location>
        <begin position="93"/>
        <end position="106"/>
    </location>
</feature>
<dbReference type="EMBL" id="LOHS01000084">
    <property type="protein sequence ID" value="OAH13007.1"/>
    <property type="molecule type" value="Genomic_DNA"/>
</dbReference>
<dbReference type="RefSeq" id="WP_157902855.1">
    <property type="nucleotide sequence ID" value="NZ_LOHS01000084.1"/>
</dbReference>